<dbReference type="RefSeq" id="WP_139631715.1">
    <property type="nucleotide sequence ID" value="NZ_CP045572.1"/>
</dbReference>
<accession>A0A5C4WIN0</accession>
<dbReference type="Pfam" id="PF04794">
    <property type="entry name" value="YdjC"/>
    <property type="match status" value="1"/>
</dbReference>
<organism evidence="6 7">
    <name type="scientific">Nonomuraea phyllanthi</name>
    <dbReference type="NCBI Taxonomy" id="2219224"/>
    <lineage>
        <taxon>Bacteria</taxon>
        <taxon>Bacillati</taxon>
        <taxon>Actinomycetota</taxon>
        <taxon>Actinomycetes</taxon>
        <taxon>Streptosporangiales</taxon>
        <taxon>Streptosporangiaceae</taxon>
        <taxon>Nonomuraea</taxon>
    </lineage>
</organism>
<gene>
    <name evidence="6" type="ORF">FH608_018190</name>
</gene>
<keyword evidence="4" id="KW-0460">Magnesium</keyword>
<dbReference type="InterPro" id="IPR011330">
    <property type="entry name" value="Glyco_hydro/deAcase_b/a-brl"/>
</dbReference>
<dbReference type="PANTHER" id="PTHR31609:SF1">
    <property type="entry name" value="CARBOHYDRATE DEACETYLASE"/>
    <property type="match status" value="1"/>
</dbReference>
<dbReference type="PANTHER" id="PTHR31609">
    <property type="entry name" value="YDJC DEACETYLASE FAMILY MEMBER"/>
    <property type="match status" value="1"/>
</dbReference>
<name>A0A5C4WIN0_9ACTN</name>
<dbReference type="Proteomes" id="UP000312512">
    <property type="component" value="Unassembled WGS sequence"/>
</dbReference>
<evidence type="ECO:0000313" key="7">
    <source>
        <dbReference type="Proteomes" id="UP000312512"/>
    </source>
</evidence>
<evidence type="ECO:0000256" key="5">
    <source>
        <dbReference type="ARBA" id="ARBA00023277"/>
    </source>
</evidence>
<evidence type="ECO:0000256" key="3">
    <source>
        <dbReference type="ARBA" id="ARBA00022801"/>
    </source>
</evidence>
<comment type="caution">
    <text evidence="6">The sequence shown here is derived from an EMBL/GenBank/DDBJ whole genome shotgun (WGS) entry which is preliminary data.</text>
</comment>
<dbReference type="OrthoDB" id="9774177at2"/>
<dbReference type="GO" id="GO:0019213">
    <property type="term" value="F:deacetylase activity"/>
    <property type="evidence" value="ECO:0007669"/>
    <property type="project" value="TreeGrafter"/>
</dbReference>
<evidence type="ECO:0000256" key="2">
    <source>
        <dbReference type="ARBA" id="ARBA00022723"/>
    </source>
</evidence>
<keyword evidence="3" id="KW-0378">Hydrolase</keyword>
<evidence type="ECO:0000313" key="6">
    <source>
        <dbReference type="EMBL" id="KAB8194109.1"/>
    </source>
</evidence>
<dbReference type="GO" id="GO:0016787">
    <property type="term" value="F:hydrolase activity"/>
    <property type="evidence" value="ECO:0007669"/>
    <property type="project" value="UniProtKB-KW"/>
</dbReference>
<protein>
    <submittedName>
        <fullName evidence="6">ChbG/HpnK family deacetylase</fullName>
    </submittedName>
</protein>
<dbReference type="EMBL" id="VDLX02000006">
    <property type="protein sequence ID" value="KAB8194109.1"/>
    <property type="molecule type" value="Genomic_DNA"/>
</dbReference>
<keyword evidence="7" id="KW-1185">Reference proteome</keyword>
<proteinExistence type="predicted"/>
<comment type="cofactor">
    <cofactor evidence="1">
        <name>Mg(2+)</name>
        <dbReference type="ChEBI" id="CHEBI:18420"/>
    </cofactor>
</comment>
<dbReference type="Gene3D" id="3.20.20.370">
    <property type="entry name" value="Glycoside hydrolase/deacetylase"/>
    <property type="match status" value="1"/>
</dbReference>
<dbReference type="SUPFAM" id="SSF88713">
    <property type="entry name" value="Glycoside hydrolase/deacetylase"/>
    <property type="match status" value="1"/>
</dbReference>
<keyword evidence="2" id="KW-0479">Metal-binding</keyword>
<keyword evidence="5" id="KW-0119">Carbohydrate metabolism</keyword>
<dbReference type="GO" id="GO:0005975">
    <property type="term" value="P:carbohydrate metabolic process"/>
    <property type="evidence" value="ECO:0007669"/>
    <property type="project" value="InterPro"/>
</dbReference>
<dbReference type="AlphaFoldDB" id="A0A5C4WIN0"/>
<accession>A0A5P9YPT1</accession>
<reference evidence="6 7" key="1">
    <citation type="submission" date="2019-10" db="EMBL/GenBank/DDBJ databases">
        <title>Nonomuraea sp. nov., isolated from Phyllanthus amarus.</title>
        <authorList>
            <person name="Klykleung N."/>
            <person name="Tanasupawat S."/>
        </authorList>
    </citation>
    <scope>NUCLEOTIDE SEQUENCE [LARGE SCALE GENOMIC DNA]</scope>
    <source>
        <strain evidence="6 7">PA1-10</strain>
    </source>
</reference>
<dbReference type="InterPro" id="IPR006879">
    <property type="entry name" value="YdjC-like"/>
</dbReference>
<dbReference type="GO" id="GO:0046872">
    <property type="term" value="F:metal ion binding"/>
    <property type="evidence" value="ECO:0007669"/>
    <property type="project" value="UniProtKB-KW"/>
</dbReference>
<evidence type="ECO:0000256" key="1">
    <source>
        <dbReference type="ARBA" id="ARBA00001946"/>
    </source>
</evidence>
<evidence type="ECO:0000256" key="4">
    <source>
        <dbReference type="ARBA" id="ARBA00022842"/>
    </source>
</evidence>
<sequence length="276" mass="29965">MTRRVVITADDLGREPGTNDVIAALLAEGHVTATTLICVSPDAERAAGQVWKLGVVPRLHVTLTSEGGLPRWRPLDGAASLVDPDGTLSDDPFALGARGEARDVVREADAQLRWMRERGPAPVAADSHAGTLYGLHGRSWLAEALEWCARHGLAFRLPRDPEPYFGGPLPPPLAAAHEQAVALADALGVSLPRTIATNRRTARDLGTYEQLRDDYLRRLAALPEGTSELFLHPSREDAVTGPDGVVRTWETRLLRDPVWHRALESEGVELAGGWWA</sequence>